<dbReference type="AlphaFoldDB" id="A0A9D4JH18"/>
<protein>
    <submittedName>
        <fullName evidence="1">Uncharacterized protein</fullName>
    </submittedName>
</protein>
<evidence type="ECO:0000313" key="1">
    <source>
        <dbReference type="EMBL" id="KAH3811625.1"/>
    </source>
</evidence>
<name>A0A9D4JH18_DREPO</name>
<proteinExistence type="predicted"/>
<organism evidence="1 2">
    <name type="scientific">Dreissena polymorpha</name>
    <name type="common">Zebra mussel</name>
    <name type="synonym">Mytilus polymorpha</name>
    <dbReference type="NCBI Taxonomy" id="45954"/>
    <lineage>
        <taxon>Eukaryota</taxon>
        <taxon>Metazoa</taxon>
        <taxon>Spiralia</taxon>
        <taxon>Lophotrochozoa</taxon>
        <taxon>Mollusca</taxon>
        <taxon>Bivalvia</taxon>
        <taxon>Autobranchia</taxon>
        <taxon>Heteroconchia</taxon>
        <taxon>Euheterodonta</taxon>
        <taxon>Imparidentia</taxon>
        <taxon>Neoheterodontei</taxon>
        <taxon>Myida</taxon>
        <taxon>Dreissenoidea</taxon>
        <taxon>Dreissenidae</taxon>
        <taxon>Dreissena</taxon>
    </lineage>
</organism>
<reference evidence="1" key="2">
    <citation type="submission" date="2020-11" db="EMBL/GenBank/DDBJ databases">
        <authorList>
            <person name="McCartney M.A."/>
            <person name="Auch B."/>
            <person name="Kono T."/>
            <person name="Mallez S."/>
            <person name="Becker A."/>
            <person name="Gohl D.M."/>
            <person name="Silverstein K.A.T."/>
            <person name="Koren S."/>
            <person name="Bechman K.B."/>
            <person name="Herman A."/>
            <person name="Abrahante J.E."/>
            <person name="Garbe J."/>
        </authorList>
    </citation>
    <scope>NUCLEOTIDE SEQUENCE</scope>
    <source>
        <strain evidence="1">Duluth1</strain>
        <tissue evidence="1">Whole animal</tissue>
    </source>
</reference>
<evidence type="ECO:0000313" key="2">
    <source>
        <dbReference type="Proteomes" id="UP000828390"/>
    </source>
</evidence>
<sequence length="72" mass="8149">MYRELIQVEAIPNLTCMNRQCKNMELIPVEAIPNLKLMNGQGKNRELVAVEAIPNLNLSPELITKPTSVHKH</sequence>
<reference evidence="1" key="1">
    <citation type="journal article" date="2019" name="bioRxiv">
        <title>The Genome of the Zebra Mussel, Dreissena polymorpha: A Resource for Invasive Species Research.</title>
        <authorList>
            <person name="McCartney M.A."/>
            <person name="Auch B."/>
            <person name="Kono T."/>
            <person name="Mallez S."/>
            <person name="Zhang Y."/>
            <person name="Obille A."/>
            <person name="Becker A."/>
            <person name="Abrahante J.E."/>
            <person name="Garbe J."/>
            <person name="Badalamenti J.P."/>
            <person name="Herman A."/>
            <person name="Mangelson H."/>
            <person name="Liachko I."/>
            <person name="Sullivan S."/>
            <person name="Sone E.D."/>
            <person name="Koren S."/>
            <person name="Silverstein K.A.T."/>
            <person name="Beckman K.B."/>
            <person name="Gohl D.M."/>
        </authorList>
    </citation>
    <scope>NUCLEOTIDE SEQUENCE</scope>
    <source>
        <strain evidence="1">Duluth1</strain>
        <tissue evidence="1">Whole animal</tissue>
    </source>
</reference>
<accession>A0A9D4JH18</accession>
<keyword evidence="2" id="KW-1185">Reference proteome</keyword>
<dbReference type="Proteomes" id="UP000828390">
    <property type="component" value="Unassembled WGS sequence"/>
</dbReference>
<comment type="caution">
    <text evidence="1">The sequence shown here is derived from an EMBL/GenBank/DDBJ whole genome shotgun (WGS) entry which is preliminary data.</text>
</comment>
<gene>
    <name evidence="1" type="ORF">DPMN_140037</name>
</gene>
<dbReference type="EMBL" id="JAIWYP010000006">
    <property type="protein sequence ID" value="KAH3811625.1"/>
    <property type="molecule type" value="Genomic_DNA"/>
</dbReference>